<reference evidence="3" key="1">
    <citation type="submission" date="2019-07" db="EMBL/GenBank/DDBJ databases">
        <title>De Novo Assembly of kiwifruit Actinidia rufa.</title>
        <authorList>
            <person name="Sugita-Konishi S."/>
            <person name="Sato K."/>
            <person name="Mori E."/>
            <person name="Abe Y."/>
            <person name="Kisaki G."/>
            <person name="Hamano K."/>
            <person name="Suezawa K."/>
            <person name="Otani M."/>
            <person name="Fukuda T."/>
            <person name="Manabe T."/>
            <person name="Gomi K."/>
            <person name="Tabuchi M."/>
            <person name="Akimitsu K."/>
            <person name="Kataoka I."/>
        </authorList>
    </citation>
    <scope>NUCLEOTIDE SEQUENCE [LARGE SCALE GENOMIC DNA]</scope>
    <source>
        <strain evidence="3">cv. Fuchu</strain>
    </source>
</reference>
<comment type="caution">
    <text evidence="2">The sequence shown here is derived from an EMBL/GenBank/DDBJ whole genome shotgun (WGS) entry which is preliminary data.</text>
</comment>
<dbReference type="Proteomes" id="UP000585474">
    <property type="component" value="Unassembled WGS sequence"/>
</dbReference>
<feature type="signal peptide" evidence="1">
    <location>
        <begin position="1"/>
        <end position="15"/>
    </location>
</feature>
<feature type="chain" id="PRO_5029460397" evidence="1">
    <location>
        <begin position="16"/>
        <end position="78"/>
    </location>
</feature>
<proteinExistence type="predicted"/>
<keyword evidence="1" id="KW-0732">Signal</keyword>
<dbReference type="AlphaFoldDB" id="A0A7J0DTF5"/>
<keyword evidence="3" id="KW-1185">Reference proteome</keyword>
<name>A0A7J0DTF5_9ERIC</name>
<dbReference type="EMBL" id="BJWL01000363">
    <property type="protein sequence ID" value="GFS41052.1"/>
    <property type="molecule type" value="Genomic_DNA"/>
</dbReference>
<protein>
    <submittedName>
        <fullName evidence="2">Uncharacterized protein</fullName>
    </submittedName>
</protein>
<evidence type="ECO:0000313" key="2">
    <source>
        <dbReference type="EMBL" id="GFS41052.1"/>
    </source>
</evidence>
<gene>
    <name evidence="2" type="ORF">Acr_00g0071950</name>
</gene>
<evidence type="ECO:0000256" key="1">
    <source>
        <dbReference type="SAM" id="SignalP"/>
    </source>
</evidence>
<organism evidence="2 3">
    <name type="scientific">Actinidia rufa</name>
    <dbReference type="NCBI Taxonomy" id="165716"/>
    <lineage>
        <taxon>Eukaryota</taxon>
        <taxon>Viridiplantae</taxon>
        <taxon>Streptophyta</taxon>
        <taxon>Embryophyta</taxon>
        <taxon>Tracheophyta</taxon>
        <taxon>Spermatophyta</taxon>
        <taxon>Magnoliopsida</taxon>
        <taxon>eudicotyledons</taxon>
        <taxon>Gunneridae</taxon>
        <taxon>Pentapetalae</taxon>
        <taxon>asterids</taxon>
        <taxon>Ericales</taxon>
        <taxon>Actinidiaceae</taxon>
        <taxon>Actinidia</taxon>
    </lineage>
</organism>
<sequence length="78" mass="8819">MLSFFLPITITILLPTNFPPYGGPPFLSTLHILPRLRVDDMVVQGGGGEWWTIGWLWKFREAGWTLEEVMVQGGGARF</sequence>
<accession>A0A7J0DTF5</accession>
<evidence type="ECO:0000313" key="3">
    <source>
        <dbReference type="Proteomes" id="UP000585474"/>
    </source>
</evidence>